<dbReference type="Pfam" id="PF14223">
    <property type="entry name" value="Retrotran_gag_2"/>
    <property type="match status" value="1"/>
</dbReference>
<protein>
    <submittedName>
        <fullName evidence="5">Zf-CCHC domain-containing protein</fullName>
    </submittedName>
</protein>
<evidence type="ECO:0000313" key="5">
    <source>
        <dbReference type="EMBL" id="GJT54876.1"/>
    </source>
</evidence>
<keyword evidence="1" id="KW-0863">Zinc-finger</keyword>
<evidence type="ECO:0000256" key="1">
    <source>
        <dbReference type="PROSITE-ProRule" id="PRU00047"/>
    </source>
</evidence>
<evidence type="ECO:0000256" key="3">
    <source>
        <dbReference type="SAM" id="MobiDB-lite"/>
    </source>
</evidence>
<sequence length="397" mass="45910">MVKNKSVIAEAYEWDEEDVSSDDNEMTEVKVLMALADDESVAMGNESARNEEWVKIPMKKGNSQVKDNKINLLVQQYEQFTILEEESINSGVARFNIIITSLKAFDEGFSSKNYVRKFFRALHPKWREKVTSIEESKDLSSLALDELIENLKIHEVVMENDSEIYKGKKERAKSISLKAKKESSDDKTLTSRSDDKEYAMAVRNFKKFFRRKGKFFRQPREEKKSFRQRDEKKGNSDRKCFRCTDPNHLIGDCPKPTRNKDQKAFIGGSWSDSKNDAEDKTNNETCLMAQSSNKVTLNSSYYSNNASSLDNDTMQIEYDSLCEISPKIINKNKTLKTNRDLLEKEVLELNEKIKKLKRSKEIDIACKSCQELKLENAKHKESQVKFVKFDKSANSLR</sequence>
<accession>A0ABQ5EV13</accession>
<reference evidence="5" key="2">
    <citation type="submission" date="2022-01" db="EMBL/GenBank/DDBJ databases">
        <authorList>
            <person name="Yamashiro T."/>
            <person name="Shiraishi A."/>
            <person name="Satake H."/>
            <person name="Nakayama K."/>
        </authorList>
    </citation>
    <scope>NUCLEOTIDE SEQUENCE</scope>
</reference>
<dbReference type="EMBL" id="BQNB010016710">
    <property type="protein sequence ID" value="GJT54876.1"/>
    <property type="molecule type" value="Genomic_DNA"/>
</dbReference>
<dbReference type="Proteomes" id="UP001151760">
    <property type="component" value="Unassembled WGS sequence"/>
</dbReference>
<reference evidence="5" key="1">
    <citation type="journal article" date="2022" name="Int. J. Mol. Sci.">
        <title>Draft Genome of Tanacetum Coccineum: Genomic Comparison of Closely Related Tanacetum-Family Plants.</title>
        <authorList>
            <person name="Yamashiro T."/>
            <person name="Shiraishi A."/>
            <person name="Nakayama K."/>
            <person name="Satake H."/>
        </authorList>
    </citation>
    <scope>NUCLEOTIDE SEQUENCE</scope>
</reference>
<keyword evidence="2" id="KW-0175">Coiled coil</keyword>
<evidence type="ECO:0000256" key="2">
    <source>
        <dbReference type="SAM" id="Coils"/>
    </source>
</evidence>
<dbReference type="Gene3D" id="4.10.60.10">
    <property type="entry name" value="Zinc finger, CCHC-type"/>
    <property type="match status" value="1"/>
</dbReference>
<feature type="region of interest" description="Disordered" evidence="3">
    <location>
        <begin position="219"/>
        <end position="238"/>
    </location>
</feature>
<keyword evidence="1" id="KW-0479">Metal-binding</keyword>
<dbReference type="PROSITE" id="PS50158">
    <property type="entry name" value="ZF_CCHC"/>
    <property type="match status" value="1"/>
</dbReference>
<keyword evidence="6" id="KW-1185">Reference proteome</keyword>
<dbReference type="SUPFAM" id="SSF57756">
    <property type="entry name" value="Retrovirus zinc finger-like domains"/>
    <property type="match status" value="1"/>
</dbReference>
<dbReference type="InterPro" id="IPR001878">
    <property type="entry name" value="Znf_CCHC"/>
</dbReference>
<evidence type="ECO:0000313" key="6">
    <source>
        <dbReference type="Proteomes" id="UP001151760"/>
    </source>
</evidence>
<feature type="domain" description="CCHC-type" evidence="4">
    <location>
        <begin position="238"/>
        <end position="255"/>
    </location>
</feature>
<name>A0ABQ5EV13_9ASTR</name>
<evidence type="ECO:0000259" key="4">
    <source>
        <dbReference type="PROSITE" id="PS50158"/>
    </source>
</evidence>
<organism evidence="5 6">
    <name type="scientific">Tanacetum coccineum</name>
    <dbReference type="NCBI Taxonomy" id="301880"/>
    <lineage>
        <taxon>Eukaryota</taxon>
        <taxon>Viridiplantae</taxon>
        <taxon>Streptophyta</taxon>
        <taxon>Embryophyta</taxon>
        <taxon>Tracheophyta</taxon>
        <taxon>Spermatophyta</taxon>
        <taxon>Magnoliopsida</taxon>
        <taxon>eudicotyledons</taxon>
        <taxon>Gunneridae</taxon>
        <taxon>Pentapetalae</taxon>
        <taxon>asterids</taxon>
        <taxon>campanulids</taxon>
        <taxon>Asterales</taxon>
        <taxon>Asteraceae</taxon>
        <taxon>Asteroideae</taxon>
        <taxon>Anthemideae</taxon>
        <taxon>Anthemidinae</taxon>
        <taxon>Tanacetum</taxon>
    </lineage>
</organism>
<keyword evidence="1" id="KW-0862">Zinc</keyword>
<feature type="coiled-coil region" evidence="2">
    <location>
        <begin position="332"/>
        <end position="359"/>
    </location>
</feature>
<comment type="caution">
    <text evidence="5">The sequence shown here is derived from an EMBL/GenBank/DDBJ whole genome shotgun (WGS) entry which is preliminary data.</text>
</comment>
<proteinExistence type="predicted"/>
<dbReference type="InterPro" id="IPR036875">
    <property type="entry name" value="Znf_CCHC_sf"/>
</dbReference>
<gene>
    <name evidence="5" type="ORF">Tco_0989930</name>
</gene>